<organism evidence="2 3">
    <name type="scientific">Legionella busanensis</name>
    <dbReference type="NCBI Taxonomy" id="190655"/>
    <lineage>
        <taxon>Bacteria</taxon>
        <taxon>Pseudomonadati</taxon>
        <taxon>Pseudomonadota</taxon>
        <taxon>Gammaproteobacteria</taxon>
        <taxon>Legionellales</taxon>
        <taxon>Legionellaceae</taxon>
        <taxon>Legionella</taxon>
    </lineage>
</organism>
<reference evidence="2 3" key="1">
    <citation type="submission" date="2018-06" db="EMBL/GenBank/DDBJ databases">
        <authorList>
            <consortium name="Pathogen Informatics"/>
            <person name="Doyle S."/>
        </authorList>
    </citation>
    <scope>NUCLEOTIDE SEQUENCE [LARGE SCALE GENOMIC DNA]</scope>
    <source>
        <strain evidence="2 3">NCTC13316</strain>
    </source>
</reference>
<accession>A0A378JIS8</accession>
<dbReference type="InterPro" id="IPR050229">
    <property type="entry name" value="GlpE_sulfurtransferase"/>
</dbReference>
<evidence type="ECO:0000313" key="3">
    <source>
        <dbReference type="Proteomes" id="UP000254794"/>
    </source>
</evidence>
<dbReference type="InterPro" id="IPR001763">
    <property type="entry name" value="Rhodanese-like_dom"/>
</dbReference>
<dbReference type="GO" id="GO:0004792">
    <property type="term" value="F:thiosulfate-cyanide sulfurtransferase activity"/>
    <property type="evidence" value="ECO:0007669"/>
    <property type="project" value="UniProtKB-EC"/>
</dbReference>
<dbReference type="SUPFAM" id="SSF52821">
    <property type="entry name" value="Rhodanese/Cell cycle control phosphatase"/>
    <property type="match status" value="1"/>
</dbReference>
<gene>
    <name evidence="2" type="primary">glpE</name>
    <name evidence="2" type="ORF">NCTC13316_01196</name>
</gene>
<sequence>MPKQHSPRFLALVSEAKREIKEINAPTLKEKIDKQLPMYLIDIREDHEWPIGHIPSAVHLSKGIIERDIEKLVPNADTPIVVYCSGGFRCALVAKTLQEMGYAEVYSLAQGLQGWLDEGYGLEK</sequence>
<dbReference type="PANTHER" id="PTHR43031">
    <property type="entry name" value="FAD-DEPENDENT OXIDOREDUCTASE"/>
    <property type="match status" value="1"/>
</dbReference>
<feature type="domain" description="Rhodanese" evidence="1">
    <location>
        <begin position="40"/>
        <end position="124"/>
    </location>
</feature>
<dbReference type="PROSITE" id="PS50206">
    <property type="entry name" value="RHODANESE_3"/>
    <property type="match status" value="1"/>
</dbReference>
<dbReference type="Proteomes" id="UP000254794">
    <property type="component" value="Unassembled WGS sequence"/>
</dbReference>
<keyword evidence="2" id="KW-0808">Transferase</keyword>
<dbReference type="Pfam" id="PF00581">
    <property type="entry name" value="Rhodanese"/>
    <property type="match status" value="1"/>
</dbReference>
<dbReference type="EMBL" id="UGOD01000001">
    <property type="protein sequence ID" value="STX51105.1"/>
    <property type="molecule type" value="Genomic_DNA"/>
</dbReference>
<dbReference type="InterPro" id="IPR036873">
    <property type="entry name" value="Rhodanese-like_dom_sf"/>
</dbReference>
<dbReference type="OrthoDB" id="9784009at2"/>
<dbReference type="CDD" id="cd00158">
    <property type="entry name" value="RHOD"/>
    <property type="match status" value="1"/>
</dbReference>
<dbReference type="PANTHER" id="PTHR43031:SF16">
    <property type="entry name" value="OXIDOREDUCTASE"/>
    <property type="match status" value="1"/>
</dbReference>
<keyword evidence="3" id="KW-1185">Reference proteome</keyword>
<evidence type="ECO:0000259" key="1">
    <source>
        <dbReference type="PROSITE" id="PS50206"/>
    </source>
</evidence>
<protein>
    <submittedName>
        <fullName evidence="2">Rhodanese domain protein</fullName>
        <ecNumber evidence="2">2.8.1.1</ecNumber>
    </submittedName>
</protein>
<name>A0A378JIS8_9GAMM</name>
<dbReference type="EC" id="2.8.1.1" evidence="2"/>
<dbReference type="RefSeq" id="WP_115330763.1">
    <property type="nucleotide sequence ID" value="NZ_CAAAHP010000001.1"/>
</dbReference>
<evidence type="ECO:0000313" key="2">
    <source>
        <dbReference type="EMBL" id="STX51105.1"/>
    </source>
</evidence>
<proteinExistence type="predicted"/>
<dbReference type="Gene3D" id="3.40.250.10">
    <property type="entry name" value="Rhodanese-like domain"/>
    <property type="match status" value="1"/>
</dbReference>
<dbReference type="AlphaFoldDB" id="A0A378JIS8"/>
<dbReference type="SMART" id="SM00450">
    <property type="entry name" value="RHOD"/>
    <property type="match status" value="1"/>
</dbReference>